<evidence type="ECO:0000313" key="3">
    <source>
        <dbReference type="Proteomes" id="UP000266673"/>
    </source>
</evidence>
<keyword evidence="1" id="KW-0732">Signal</keyword>
<dbReference type="OrthoDB" id="2419474at2759"/>
<name>A0A397VXM9_9GLOM</name>
<organism evidence="2 3">
    <name type="scientific">Gigaspora rosea</name>
    <dbReference type="NCBI Taxonomy" id="44941"/>
    <lineage>
        <taxon>Eukaryota</taxon>
        <taxon>Fungi</taxon>
        <taxon>Fungi incertae sedis</taxon>
        <taxon>Mucoromycota</taxon>
        <taxon>Glomeromycotina</taxon>
        <taxon>Glomeromycetes</taxon>
        <taxon>Diversisporales</taxon>
        <taxon>Gigasporaceae</taxon>
        <taxon>Gigaspora</taxon>
    </lineage>
</organism>
<reference evidence="2 3" key="1">
    <citation type="submission" date="2018-06" db="EMBL/GenBank/DDBJ databases">
        <title>Comparative genomics reveals the genomic features of Rhizophagus irregularis, R. cerebriforme, R. diaphanum and Gigaspora rosea, and their symbiotic lifestyle signature.</title>
        <authorList>
            <person name="Morin E."/>
            <person name="San Clemente H."/>
            <person name="Chen E.C.H."/>
            <person name="De La Providencia I."/>
            <person name="Hainaut M."/>
            <person name="Kuo A."/>
            <person name="Kohler A."/>
            <person name="Murat C."/>
            <person name="Tang N."/>
            <person name="Roy S."/>
            <person name="Loubradou J."/>
            <person name="Henrissat B."/>
            <person name="Grigoriev I.V."/>
            <person name="Corradi N."/>
            <person name="Roux C."/>
            <person name="Martin F.M."/>
        </authorList>
    </citation>
    <scope>NUCLEOTIDE SEQUENCE [LARGE SCALE GENOMIC DNA]</scope>
    <source>
        <strain evidence="2 3">DAOM 194757</strain>
    </source>
</reference>
<proteinExistence type="predicted"/>
<sequence length="251" mass="29367">MKLTSLHYNLIIQFLIFCLLITLTISQQLPYKIFNYTESKLGDQNTSFIIADIKTYDDGTILVHIMRNVSKQIKNCSKFRGISFEQKLYIRLIFLNGTVKEIDPKLKFDPINSINYCLLDSDSTGYKINKLNNLVMYLNDVKNNNTHKNLVNPITIYPLQKPFILVTYVRTNNSSDIRTYEECGEIIDWDGNIKSIWDDNRIQLNANKKLGFIRFVLNKICERKGCSWHSWLWQHYSIDDNVSLQDSGFVQ</sequence>
<protein>
    <submittedName>
        <fullName evidence="2">Uncharacterized protein</fullName>
    </submittedName>
</protein>
<comment type="caution">
    <text evidence="2">The sequence shown here is derived from an EMBL/GenBank/DDBJ whole genome shotgun (WGS) entry which is preliminary data.</text>
</comment>
<accession>A0A397VXM9</accession>
<gene>
    <name evidence="2" type="ORF">C2G38_422651</name>
</gene>
<feature type="chain" id="PRO_5017242774" evidence="1">
    <location>
        <begin position="27"/>
        <end position="251"/>
    </location>
</feature>
<evidence type="ECO:0000313" key="2">
    <source>
        <dbReference type="EMBL" id="RIB25739.1"/>
    </source>
</evidence>
<feature type="signal peptide" evidence="1">
    <location>
        <begin position="1"/>
        <end position="26"/>
    </location>
</feature>
<dbReference type="AlphaFoldDB" id="A0A397VXM9"/>
<evidence type="ECO:0000256" key="1">
    <source>
        <dbReference type="SAM" id="SignalP"/>
    </source>
</evidence>
<dbReference type="Proteomes" id="UP000266673">
    <property type="component" value="Unassembled WGS sequence"/>
</dbReference>
<keyword evidence="3" id="KW-1185">Reference proteome</keyword>
<dbReference type="EMBL" id="QKWP01000164">
    <property type="protein sequence ID" value="RIB25739.1"/>
    <property type="molecule type" value="Genomic_DNA"/>
</dbReference>